<comment type="caution">
    <text evidence="8">The sequence shown here is derived from an EMBL/GenBank/DDBJ whole genome shotgun (WGS) entry which is preliminary data.</text>
</comment>
<dbReference type="InterPro" id="IPR005139">
    <property type="entry name" value="PCRF"/>
</dbReference>
<dbReference type="Proteomes" id="UP000176634">
    <property type="component" value="Unassembled WGS sequence"/>
</dbReference>
<keyword evidence="5" id="KW-0963">Cytoplasm</keyword>
<keyword evidence="4 5" id="KW-0648">Protein biosynthesis</keyword>
<comment type="PTM">
    <text evidence="5">Methylated by PrmC. Methylation increases the termination efficiency of RF1.</text>
</comment>
<evidence type="ECO:0000313" key="9">
    <source>
        <dbReference type="Proteomes" id="UP000176634"/>
    </source>
</evidence>
<evidence type="ECO:0000259" key="7">
    <source>
        <dbReference type="SMART" id="SM00937"/>
    </source>
</evidence>
<comment type="subcellular location">
    <subcellularLocation>
        <location evidence="5">Cytoplasm</location>
    </subcellularLocation>
</comment>
<dbReference type="PANTHER" id="PTHR43804">
    <property type="entry name" value="LD18447P"/>
    <property type="match status" value="1"/>
</dbReference>
<dbReference type="Gene3D" id="3.30.70.1660">
    <property type="match status" value="1"/>
</dbReference>
<dbReference type="AlphaFoldDB" id="A0A1F6P804"/>
<dbReference type="InterPro" id="IPR000352">
    <property type="entry name" value="Pep_chain_release_fac_I"/>
</dbReference>
<dbReference type="SMART" id="SM00937">
    <property type="entry name" value="PCRF"/>
    <property type="match status" value="1"/>
</dbReference>
<dbReference type="HAMAP" id="MF_00093">
    <property type="entry name" value="Rel_fac_1"/>
    <property type="match status" value="1"/>
</dbReference>
<comment type="function">
    <text evidence="1 5">Peptide chain release factor 1 directs the termination of translation in response to the peptide chain termination codons UAG and UAA.</text>
</comment>
<dbReference type="InterPro" id="IPR045853">
    <property type="entry name" value="Pep_chain_release_fac_I_sf"/>
</dbReference>
<accession>A0A1F6P804</accession>
<dbReference type="Pfam" id="PF00472">
    <property type="entry name" value="RF-1"/>
    <property type="match status" value="1"/>
</dbReference>
<evidence type="ECO:0000256" key="5">
    <source>
        <dbReference type="HAMAP-Rule" id="MF_00093"/>
    </source>
</evidence>
<dbReference type="GO" id="GO:0016149">
    <property type="term" value="F:translation release factor activity, codon specific"/>
    <property type="evidence" value="ECO:0007669"/>
    <property type="project" value="UniProtKB-UniRule"/>
</dbReference>
<evidence type="ECO:0000256" key="4">
    <source>
        <dbReference type="ARBA" id="ARBA00022917"/>
    </source>
</evidence>
<organism evidence="8 9">
    <name type="scientific">Candidatus Magasanikbacteria bacterium RIFOXYD1_FULL_40_23</name>
    <dbReference type="NCBI Taxonomy" id="1798705"/>
    <lineage>
        <taxon>Bacteria</taxon>
        <taxon>Candidatus Magasanikiibacteriota</taxon>
    </lineage>
</organism>
<dbReference type="NCBIfam" id="TIGR00019">
    <property type="entry name" value="prfA"/>
    <property type="match status" value="1"/>
</dbReference>
<dbReference type="EMBL" id="MFRA01000006">
    <property type="protein sequence ID" value="OGH92311.1"/>
    <property type="molecule type" value="Genomic_DNA"/>
</dbReference>
<dbReference type="PANTHER" id="PTHR43804:SF7">
    <property type="entry name" value="LD18447P"/>
    <property type="match status" value="1"/>
</dbReference>
<dbReference type="InterPro" id="IPR004373">
    <property type="entry name" value="RF-1"/>
</dbReference>
<name>A0A1F6P804_9BACT</name>
<dbReference type="FunFam" id="3.30.160.20:FF:000004">
    <property type="entry name" value="Peptide chain release factor 1"/>
    <property type="match status" value="1"/>
</dbReference>
<dbReference type="Gene3D" id="3.30.160.20">
    <property type="match status" value="1"/>
</dbReference>
<feature type="modified residue" description="N5-methylglutamine" evidence="5">
    <location>
        <position position="233"/>
    </location>
</feature>
<evidence type="ECO:0000313" key="8">
    <source>
        <dbReference type="EMBL" id="OGH92311.1"/>
    </source>
</evidence>
<feature type="domain" description="Peptide chain release factor" evidence="7">
    <location>
        <begin position="62"/>
        <end position="177"/>
    </location>
</feature>
<dbReference type="InterPro" id="IPR050057">
    <property type="entry name" value="Prokaryotic/Mito_RF"/>
</dbReference>
<evidence type="ECO:0000256" key="1">
    <source>
        <dbReference type="ARBA" id="ARBA00002986"/>
    </source>
</evidence>
<dbReference type="STRING" id="1798705.A2563_04990"/>
<proteinExistence type="inferred from homology"/>
<sequence length="360" mass="40901">MQKKYFDLENKFQQLETDLQNPAVLSDPQKIKEISQEYTELKPTIEKIRELAAIEKSVSETQSIIDNEKDEQMKEMATAELPDLETKKANLEKELDEMTRPQDPFDKKSVIMEIRAGVGGDESALFTAELYRMYTRYADGQGWKTNMLDANRIGIGGFKEVIFSIKGKNVYKDLKYEMGVHRVQRVPDTEKAGRIHTSTVTVAVLPEIEETEIKIEAKDLRIDTFCAGGAGGQSVNTTYSAVRIIHIPTGIMVQCQDERSQAANKDKAMTVLRSRIYAAEREEKMKAITEKRRSQIGSGDRSEKIRTYNFPQDRITDHRIHQNWNNIPKIIDGDIGPIINAVRDADYAGLDYTPTEEDGD</sequence>
<evidence type="ECO:0000256" key="2">
    <source>
        <dbReference type="ARBA" id="ARBA00010835"/>
    </source>
</evidence>
<dbReference type="NCBIfam" id="NF001859">
    <property type="entry name" value="PRK00591.1"/>
    <property type="match status" value="1"/>
</dbReference>
<comment type="similarity">
    <text evidence="2 5">Belongs to the prokaryotic/mitochondrial release factor family.</text>
</comment>
<dbReference type="FunFam" id="3.30.70.1660:FF:000002">
    <property type="entry name" value="Peptide chain release factor 1"/>
    <property type="match status" value="1"/>
</dbReference>
<dbReference type="Gene3D" id="6.10.140.1950">
    <property type="match status" value="1"/>
</dbReference>
<reference evidence="8 9" key="1">
    <citation type="journal article" date="2016" name="Nat. Commun.">
        <title>Thousands of microbial genomes shed light on interconnected biogeochemical processes in an aquifer system.</title>
        <authorList>
            <person name="Anantharaman K."/>
            <person name="Brown C.T."/>
            <person name="Hug L.A."/>
            <person name="Sharon I."/>
            <person name="Castelle C.J."/>
            <person name="Probst A.J."/>
            <person name="Thomas B.C."/>
            <person name="Singh A."/>
            <person name="Wilkins M.J."/>
            <person name="Karaoz U."/>
            <person name="Brodie E.L."/>
            <person name="Williams K.H."/>
            <person name="Hubbard S.S."/>
            <person name="Banfield J.F."/>
        </authorList>
    </citation>
    <scope>NUCLEOTIDE SEQUENCE [LARGE SCALE GENOMIC DNA]</scope>
</reference>
<protein>
    <recommendedName>
        <fullName evidence="5 6">Peptide chain release factor 1</fullName>
        <shortName evidence="5">RF-1</shortName>
    </recommendedName>
</protein>
<dbReference type="GO" id="GO:0005737">
    <property type="term" value="C:cytoplasm"/>
    <property type="evidence" value="ECO:0007669"/>
    <property type="project" value="UniProtKB-SubCell"/>
</dbReference>
<dbReference type="SUPFAM" id="SSF75620">
    <property type="entry name" value="Release factor"/>
    <property type="match status" value="1"/>
</dbReference>
<evidence type="ECO:0000256" key="6">
    <source>
        <dbReference type="NCBIfam" id="TIGR00019"/>
    </source>
</evidence>
<evidence type="ECO:0000256" key="3">
    <source>
        <dbReference type="ARBA" id="ARBA00022481"/>
    </source>
</evidence>
<keyword evidence="3 5" id="KW-0488">Methylation</keyword>
<dbReference type="Pfam" id="PF03462">
    <property type="entry name" value="PCRF"/>
    <property type="match status" value="1"/>
</dbReference>
<gene>
    <name evidence="5" type="primary">prfA</name>
    <name evidence="8" type="ORF">A2563_04990</name>
</gene>